<comment type="subcellular location">
    <subcellularLocation>
        <location evidence="1">Cell inner membrane</location>
    </subcellularLocation>
</comment>
<dbReference type="InterPro" id="IPR001639">
    <property type="entry name" value="T2SS_protein-GspC"/>
</dbReference>
<evidence type="ECO:0000313" key="14">
    <source>
        <dbReference type="Proteomes" id="UP000307999"/>
    </source>
</evidence>
<feature type="region of interest" description="Disordered" evidence="10">
    <location>
        <begin position="186"/>
        <end position="210"/>
    </location>
</feature>
<evidence type="ECO:0000256" key="3">
    <source>
        <dbReference type="ARBA" id="ARBA00022448"/>
    </source>
</evidence>
<evidence type="ECO:0000256" key="5">
    <source>
        <dbReference type="ARBA" id="ARBA00022519"/>
    </source>
</evidence>
<keyword evidence="4" id="KW-1003">Cell membrane</keyword>
<keyword evidence="6 11" id="KW-0812">Transmembrane</keyword>
<gene>
    <name evidence="13" type="primary">gspC</name>
    <name evidence="13" type="ORF">E8M12_03725</name>
</gene>
<evidence type="ECO:0000256" key="9">
    <source>
        <dbReference type="ARBA" id="ARBA00023136"/>
    </source>
</evidence>
<evidence type="ECO:0000256" key="1">
    <source>
        <dbReference type="ARBA" id="ARBA00004533"/>
    </source>
</evidence>
<dbReference type="Pfam" id="PF11356">
    <property type="entry name" value="T2SSC"/>
    <property type="match status" value="1"/>
</dbReference>
<feature type="transmembrane region" description="Helical" evidence="11">
    <location>
        <begin position="27"/>
        <end position="48"/>
    </location>
</feature>
<dbReference type="SUPFAM" id="SSF50156">
    <property type="entry name" value="PDZ domain-like"/>
    <property type="match status" value="1"/>
</dbReference>
<dbReference type="GO" id="GO:0015627">
    <property type="term" value="C:type II protein secretion system complex"/>
    <property type="evidence" value="ECO:0007669"/>
    <property type="project" value="InterPro"/>
</dbReference>
<dbReference type="InterPro" id="IPR036034">
    <property type="entry name" value="PDZ_sf"/>
</dbReference>
<feature type="compositionally biased region" description="Low complexity" evidence="10">
    <location>
        <begin position="186"/>
        <end position="195"/>
    </location>
</feature>
<dbReference type="NCBIfam" id="TIGR01713">
    <property type="entry name" value="typeII_sec_gspC"/>
    <property type="match status" value="1"/>
</dbReference>
<proteinExistence type="inferred from homology"/>
<evidence type="ECO:0000256" key="11">
    <source>
        <dbReference type="SAM" id="Phobius"/>
    </source>
</evidence>
<evidence type="ECO:0000256" key="6">
    <source>
        <dbReference type="ARBA" id="ARBA00022692"/>
    </source>
</evidence>
<dbReference type="GO" id="GO:0005886">
    <property type="term" value="C:plasma membrane"/>
    <property type="evidence" value="ECO:0007669"/>
    <property type="project" value="UniProtKB-SubCell"/>
</dbReference>
<evidence type="ECO:0000313" key="13">
    <source>
        <dbReference type="EMBL" id="TKB46674.1"/>
    </source>
</evidence>
<organism evidence="13 14">
    <name type="scientific">Thalassotalea mangrovi</name>
    <dbReference type="NCBI Taxonomy" id="2572245"/>
    <lineage>
        <taxon>Bacteria</taxon>
        <taxon>Pseudomonadati</taxon>
        <taxon>Pseudomonadota</taxon>
        <taxon>Gammaproteobacteria</taxon>
        <taxon>Alteromonadales</taxon>
        <taxon>Colwelliaceae</taxon>
        <taxon>Thalassotalea</taxon>
    </lineage>
</organism>
<dbReference type="Gene3D" id="2.30.30.830">
    <property type="match status" value="1"/>
</dbReference>
<reference evidence="13 14" key="1">
    <citation type="submission" date="2019-04" db="EMBL/GenBank/DDBJ databases">
        <title>Thalassotalea guangxiensis sp. nov., isolated from sediment of the coastal wetland.</title>
        <authorList>
            <person name="Zheng S."/>
            <person name="Zhang D."/>
        </authorList>
    </citation>
    <scope>NUCLEOTIDE SEQUENCE [LARGE SCALE GENOMIC DNA]</scope>
    <source>
        <strain evidence="13 14">ZS-4</strain>
    </source>
</reference>
<evidence type="ECO:0000259" key="12">
    <source>
        <dbReference type="Pfam" id="PF11356"/>
    </source>
</evidence>
<protein>
    <submittedName>
        <fullName evidence="13">Type II secretion system protein GspC</fullName>
    </submittedName>
</protein>
<comment type="caution">
    <text evidence="13">The sequence shown here is derived from an EMBL/GenBank/DDBJ whole genome shotgun (WGS) entry which is preliminary data.</text>
</comment>
<keyword evidence="14" id="KW-1185">Reference proteome</keyword>
<evidence type="ECO:0000256" key="10">
    <source>
        <dbReference type="SAM" id="MobiDB-lite"/>
    </source>
</evidence>
<dbReference type="AlphaFoldDB" id="A0A4U1B7T5"/>
<dbReference type="Proteomes" id="UP000307999">
    <property type="component" value="Unassembled WGS sequence"/>
</dbReference>
<dbReference type="GO" id="GO:0015628">
    <property type="term" value="P:protein secretion by the type II secretion system"/>
    <property type="evidence" value="ECO:0007669"/>
    <property type="project" value="InterPro"/>
</dbReference>
<keyword evidence="8 11" id="KW-1133">Transmembrane helix</keyword>
<keyword evidence="7" id="KW-0653">Protein transport</keyword>
<comment type="similarity">
    <text evidence="2">Belongs to the GSP C family.</text>
</comment>
<keyword evidence="9 11" id="KW-0472">Membrane</keyword>
<evidence type="ECO:0000256" key="2">
    <source>
        <dbReference type="ARBA" id="ARBA00007986"/>
    </source>
</evidence>
<evidence type="ECO:0000256" key="8">
    <source>
        <dbReference type="ARBA" id="ARBA00022989"/>
    </source>
</evidence>
<feature type="domain" description="Type II secretion system protein GspC N-terminal" evidence="12">
    <location>
        <begin position="31"/>
        <end position="170"/>
    </location>
</feature>
<evidence type="ECO:0000256" key="7">
    <source>
        <dbReference type="ARBA" id="ARBA00022927"/>
    </source>
</evidence>
<dbReference type="InterPro" id="IPR024961">
    <property type="entry name" value="T2SS_GspC_N"/>
</dbReference>
<name>A0A4U1B7T5_9GAMM</name>
<sequence length="316" mass="35113">MFMDLAQMTERLSQIWQRLPQQGIGRALGALLIIYIVYMLAKATWLMFPDPQVVAIKSSASDINQSASTRFDTSAFKKLNLFGVKVAKPDNQQVREIEEESAPETRLNLTLTGLVASDDPAVAAAIIESQGKQETYGIDDKIEGTRAILKRVKLDRVIIETAGRLETLMLDGFEYTTTVPAATKVTAPKTTPSTPNRRTLTNTQTQANQSKIRERVAQLKADLKDNPAKFTDYIKVAPLRERGQIKGYRLSPGKDREFFSDVGLKPGDIALRINGNDLTDMRQAQQALIELRQSAQLSLVVERGGEIHDISLDLQN</sequence>
<accession>A0A4U1B7T5</accession>
<keyword evidence="3" id="KW-0813">Transport</keyword>
<dbReference type="Gene3D" id="2.30.42.10">
    <property type="match status" value="1"/>
</dbReference>
<evidence type="ECO:0000256" key="4">
    <source>
        <dbReference type="ARBA" id="ARBA00022475"/>
    </source>
</evidence>
<keyword evidence="5" id="KW-0997">Cell inner membrane</keyword>
<dbReference type="OrthoDB" id="1491375at2"/>
<dbReference type="EMBL" id="SWDB01000007">
    <property type="protein sequence ID" value="TKB46674.1"/>
    <property type="molecule type" value="Genomic_DNA"/>
</dbReference>
<feature type="compositionally biased region" description="Polar residues" evidence="10">
    <location>
        <begin position="196"/>
        <end position="210"/>
    </location>
</feature>